<dbReference type="Pfam" id="PF00534">
    <property type="entry name" value="Glycos_transf_1"/>
    <property type="match status" value="1"/>
</dbReference>
<dbReference type="InterPro" id="IPR028098">
    <property type="entry name" value="Glyco_trans_4-like_N"/>
</dbReference>
<dbReference type="GO" id="GO:0016758">
    <property type="term" value="F:hexosyltransferase activity"/>
    <property type="evidence" value="ECO:0007669"/>
    <property type="project" value="TreeGrafter"/>
</dbReference>
<evidence type="ECO:0000259" key="1">
    <source>
        <dbReference type="Pfam" id="PF00534"/>
    </source>
</evidence>
<keyword evidence="4" id="KW-1185">Reference proteome</keyword>
<accession>A0A7S7NL55</accession>
<dbReference type="PANTHER" id="PTHR45947">
    <property type="entry name" value="SULFOQUINOVOSYL TRANSFERASE SQD2"/>
    <property type="match status" value="1"/>
</dbReference>
<dbReference type="InterPro" id="IPR050194">
    <property type="entry name" value="Glycosyltransferase_grp1"/>
</dbReference>
<proteinExistence type="predicted"/>
<dbReference type="KEGG" id="pfer:IRI77_19850"/>
<feature type="domain" description="Glycosyl transferase family 1" evidence="1">
    <location>
        <begin position="200"/>
        <end position="351"/>
    </location>
</feature>
<name>A0A7S7NL55_PALFE</name>
<keyword evidence="3" id="KW-0808">Transferase</keyword>
<dbReference type="Proteomes" id="UP000593892">
    <property type="component" value="Chromosome"/>
</dbReference>
<feature type="domain" description="Glycosyltransferase subfamily 4-like N-terminal" evidence="2">
    <location>
        <begin position="18"/>
        <end position="178"/>
    </location>
</feature>
<reference evidence="3 4" key="1">
    <citation type="submission" date="2020-10" db="EMBL/GenBank/DDBJ databases">
        <title>Complete genome sequence of Paludibaculum fermentans P105T, a facultatively anaerobic acidobacterium capable of dissimilatory Fe(III) reduction.</title>
        <authorList>
            <person name="Dedysh S.N."/>
            <person name="Beletsky A.V."/>
            <person name="Kulichevskaya I.S."/>
            <person name="Mardanov A.V."/>
            <person name="Ravin N.V."/>
        </authorList>
    </citation>
    <scope>NUCLEOTIDE SEQUENCE [LARGE SCALE GENOMIC DNA]</scope>
    <source>
        <strain evidence="3 4">P105</strain>
    </source>
</reference>
<dbReference type="RefSeq" id="WP_194446764.1">
    <property type="nucleotide sequence ID" value="NZ_CP063849.1"/>
</dbReference>
<dbReference type="Gene3D" id="3.40.50.2000">
    <property type="entry name" value="Glycogen Phosphorylase B"/>
    <property type="match status" value="2"/>
</dbReference>
<dbReference type="PANTHER" id="PTHR45947:SF3">
    <property type="entry name" value="SULFOQUINOVOSYL TRANSFERASE SQD2"/>
    <property type="match status" value="1"/>
</dbReference>
<evidence type="ECO:0000313" key="4">
    <source>
        <dbReference type="Proteomes" id="UP000593892"/>
    </source>
</evidence>
<evidence type="ECO:0000259" key="2">
    <source>
        <dbReference type="Pfam" id="PF13579"/>
    </source>
</evidence>
<evidence type="ECO:0000313" key="3">
    <source>
        <dbReference type="EMBL" id="QOY85094.1"/>
    </source>
</evidence>
<dbReference type="Pfam" id="PF13579">
    <property type="entry name" value="Glyco_trans_4_4"/>
    <property type="match status" value="1"/>
</dbReference>
<organism evidence="3 4">
    <name type="scientific">Paludibaculum fermentans</name>
    <dbReference type="NCBI Taxonomy" id="1473598"/>
    <lineage>
        <taxon>Bacteria</taxon>
        <taxon>Pseudomonadati</taxon>
        <taxon>Acidobacteriota</taxon>
        <taxon>Terriglobia</taxon>
        <taxon>Bryobacterales</taxon>
        <taxon>Bryobacteraceae</taxon>
        <taxon>Paludibaculum</taxon>
    </lineage>
</organism>
<gene>
    <name evidence="3" type="ORF">IRI77_19850</name>
</gene>
<sequence length="387" mass="42814">MRRKIGVLTASISRNAGGLHHSVRRLTEYVHAAPEPWQTLVLATADEFSREDSSAWSTIPVATSDLKGPKSFGYSPGWEQRLEDWHPDLLHVHGIWMYPSVAALTWHRRTRRPYVISTHGMLDPWAVRNSGWKKQLVSLLYERKHLENATCLRALNLQEAAAMRSFGLKNPVCVIPNGVDAPEEGSPAEVEATAGARHGSGDRTCLFLGRLHAKKGLPGLLRMWGRERPAGWRLVVAGWDQNGHEAELRRLSESLGIADRVSFAGPTFGAAKAAAFRNADAFVLPSFSEGLPVAVLEAWSYGVPVAMTDECNLTEGFETGAAVRITTEGEGLKQLLEMSDESRSQMGARGRVLVEQRFTWQRVAREMVGVYEWILGRAPRPACVMDA</sequence>
<dbReference type="AlphaFoldDB" id="A0A7S7NL55"/>
<protein>
    <submittedName>
        <fullName evidence="3">Glycosyltransferase</fullName>
    </submittedName>
</protein>
<dbReference type="InterPro" id="IPR001296">
    <property type="entry name" value="Glyco_trans_1"/>
</dbReference>
<dbReference type="SUPFAM" id="SSF53756">
    <property type="entry name" value="UDP-Glycosyltransferase/glycogen phosphorylase"/>
    <property type="match status" value="1"/>
</dbReference>
<dbReference type="EMBL" id="CP063849">
    <property type="protein sequence ID" value="QOY85094.1"/>
    <property type="molecule type" value="Genomic_DNA"/>
</dbReference>